<keyword evidence="4" id="KW-1185">Reference proteome</keyword>
<comment type="caution">
    <text evidence="3">The sequence shown here is derived from an EMBL/GenBank/DDBJ whole genome shotgun (WGS) entry which is preliminary data.</text>
</comment>
<gene>
    <name evidence="3" type="ORF">D7M11_08290</name>
</gene>
<dbReference type="PANTHER" id="PTHR46558">
    <property type="entry name" value="TRACRIPTIONAL REGULATORY PROTEIN-RELATED-RELATED"/>
    <property type="match status" value="1"/>
</dbReference>
<dbReference type="RefSeq" id="WP_120746688.1">
    <property type="nucleotide sequence ID" value="NZ_RBAH01000004.1"/>
</dbReference>
<dbReference type="SMART" id="SM00530">
    <property type="entry name" value="HTH_XRE"/>
    <property type="match status" value="1"/>
</dbReference>
<evidence type="ECO:0000313" key="3">
    <source>
        <dbReference type="EMBL" id="RKN85666.1"/>
    </source>
</evidence>
<dbReference type="PANTHER" id="PTHR46558:SF11">
    <property type="entry name" value="HTH-TYPE TRANSCRIPTIONAL REGULATOR XRE"/>
    <property type="match status" value="1"/>
</dbReference>
<reference evidence="3 4" key="1">
    <citation type="journal article" date="2007" name="Int. J. Syst. Evol. Microbiol.">
        <title>Paenibacillus ginsengarvi sp. nov., isolated from soil from ginseng cultivation.</title>
        <authorList>
            <person name="Yoon M.H."/>
            <person name="Ten L.N."/>
            <person name="Im W.T."/>
        </authorList>
    </citation>
    <scope>NUCLEOTIDE SEQUENCE [LARGE SCALE GENOMIC DNA]</scope>
    <source>
        <strain evidence="3 4">KCTC 13059</strain>
    </source>
</reference>
<dbReference type="PROSITE" id="PS50943">
    <property type="entry name" value="HTH_CROC1"/>
    <property type="match status" value="1"/>
</dbReference>
<dbReference type="Pfam" id="PF01381">
    <property type="entry name" value="HTH_3"/>
    <property type="match status" value="1"/>
</dbReference>
<dbReference type="Gene3D" id="1.10.260.40">
    <property type="entry name" value="lambda repressor-like DNA-binding domains"/>
    <property type="match status" value="1"/>
</dbReference>
<accession>A0A3B0CPQ3</accession>
<dbReference type="GO" id="GO:0003677">
    <property type="term" value="F:DNA binding"/>
    <property type="evidence" value="ECO:0007669"/>
    <property type="project" value="UniProtKB-KW"/>
</dbReference>
<dbReference type="SUPFAM" id="SSF47413">
    <property type="entry name" value="lambda repressor-like DNA-binding domains"/>
    <property type="match status" value="1"/>
</dbReference>
<keyword evidence="1" id="KW-0238">DNA-binding</keyword>
<dbReference type="Proteomes" id="UP000282311">
    <property type="component" value="Unassembled WGS sequence"/>
</dbReference>
<proteinExistence type="predicted"/>
<evidence type="ECO:0000256" key="1">
    <source>
        <dbReference type="ARBA" id="ARBA00023125"/>
    </source>
</evidence>
<organism evidence="3 4">
    <name type="scientific">Paenibacillus ginsengarvi</name>
    <dbReference type="NCBI Taxonomy" id="400777"/>
    <lineage>
        <taxon>Bacteria</taxon>
        <taxon>Bacillati</taxon>
        <taxon>Bacillota</taxon>
        <taxon>Bacilli</taxon>
        <taxon>Bacillales</taxon>
        <taxon>Paenibacillaceae</taxon>
        <taxon>Paenibacillus</taxon>
    </lineage>
</organism>
<dbReference type="InterPro" id="IPR001387">
    <property type="entry name" value="Cro/C1-type_HTH"/>
</dbReference>
<dbReference type="InterPro" id="IPR010982">
    <property type="entry name" value="Lambda_DNA-bd_dom_sf"/>
</dbReference>
<evidence type="ECO:0000259" key="2">
    <source>
        <dbReference type="PROSITE" id="PS50943"/>
    </source>
</evidence>
<evidence type="ECO:0000313" key="4">
    <source>
        <dbReference type="Proteomes" id="UP000282311"/>
    </source>
</evidence>
<sequence length="122" mass="14318">MDLCGDRIAYLREKRGLTQEELSIKLGISRASLSHYETNRRQPDYETLRNIANFFDISLDYLLGRTNNPQTVLDRDIRDFVDSLELSDEKILEKFMLTIDGRKLTPEEAKRFIAFVRAERSM</sequence>
<dbReference type="EMBL" id="RBAH01000004">
    <property type="protein sequence ID" value="RKN85666.1"/>
    <property type="molecule type" value="Genomic_DNA"/>
</dbReference>
<feature type="domain" description="HTH cro/C1-type" evidence="2">
    <location>
        <begin position="8"/>
        <end position="62"/>
    </location>
</feature>
<name>A0A3B0CPQ3_9BACL</name>
<dbReference type="OrthoDB" id="8115576at2"/>
<protein>
    <submittedName>
        <fullName evidence="3">XRE family transcriptional regulator</fullName>
    </submittedName>
</protein>
<dbReference type="AlphaFoldDB" id="A0A3B0CPQ3"/>
<dbReference type="CDD" id="cd00093">
    <property type="entry name" value="HTH_XRE"/>
    <property type="match status" value="1"/>
</dbReference>